<feature type="compositionally biased region" description="Low complexity" evidence="1">
    <location>
        <begin position="1003"/>
        <end position="1020"/>
    </location>
</feature>
<reference evidence="5" key="1">
    <citation type="journal article" date="2014" name="Genome Announc.">
        <title>Draft genome sequence of Rhodosporidium toruloides CECT1137, an oleaginous yeast of biotechnological interest.</title>
        <authorList>
            <person name="Morin N."/>
            <person name="Calcas X."/>
            <person name="Devillers H."/>
            <person name="Durrens P."/>
            <person name="Sherman D.J."/>
            <person name="Nicaud J.-M."/>
            <person name="Neuveglise C."/>
        </authorList>
    </citation>
    <scope>NUCLEOTIDE SEQUENCE</scope>
    <source>
        <strain evidence="5">CECT1137</strain>
    </source>
</reference>
<feature type="transmembrane region" description="Helical" evidence="2">
    <location>
        <begin position="562"/>
        <end position="581"/>
    </location>
</feature>
<sequence>MLARRLAQLAALCLAASLANAQVLKATRLRSCLGGGTLVAPADRQLTFTNLYAQFDQGQTRVGEHVGGINLQSLPEPIFNQEGAILTGTGDVLRVVLTGTTVAEAQGYSNDTGYLSTLVVDNQVLSFDVFNNKSALCSAVRTNEGTTGTTTNGSSTVQESGCPYSGDIGLGFVVPLASSYPLTTITTNLVALDPSQDALHLACYDLSFTPYYPDYFAYPLVRYLIIGLLALYLLLYCIARFYASFTTYRQDNETHLASSLTLKLTSRDAVSSRRAAFRSIWFGAWAGRQVVASGSLRRYVTPELRELFTLLAWFSLVGTVAVDWPGFAYPVFKQAAWTALVYNNSLPFTSPAAPVLPENGTLPPAYAAQMTDVTSPLYLDATLPNVLLDLDPESDGIERWARMVGVRHQDPWSVCAFTFFAICAGVIGAHAVWYALAAALDAVVPSRRARAEQRLAAEDKNGVGGDEGLQKEAGTRESYGAGRRSEGSMGRFMGDVEFIDDEYLEEQGEIGRDRTDELYSTWRLHLASLEGNLVRALLFFHLPLCLFSVYQFTLHSTSPTSTFALAVVTFAIACVLVPLWLMWQLHVKPVRELYTHLPTLLALGPLYNTYADECVLFPGVTFGYNLIVGIVIGAVQGTGTAQAAVILICEVAHTLITSLWLPWGDHSAMGPLAFLFSLARIIIAVLLVVLSPTVNVSPSAASWLTYIVFLVEGLVLLLLIWVIAFKFLELVVRVLGGVPFDESRSSRGGGFFGAMRKLERRSGGGGGKKRRRGDPAARSQVARQRAAEERRRRNLHRERFAGGTLGGVSDASSVGTRTYMLPSAARMAGHPGAAGSTLSLHGNSPFPSSGLVDDDGFIMSAMSSHGWDSASEASSARPGFVKPGHYASSGAGGPILRSGPQHWGSQVNVASAAAPASAVVVAASPLAATSPSPAGGSGFQRVGGGRATHNNPYQLAAGETAYPPYPASSADMYGPRRPSHTADLALARHTSPLADGGPAQRQPSRPSLTLPSTSALLSNSVSPGGRLDDEHNRRLSTRVRARRARQGGFFGRFKRQRVQYSDDEYTDETDETDEDEPRVARRGGGGVFAALRGKGGRRGRRGGGEESEMVETGFGGGGGGEDEPPFDSVPGDSGEKGFSVVRKPRPRPAAPAAQSSDAPRSTDFAQHEPLLPSSGGRPDSAASTSQPPHVSVEAPSRPGSLRGEEIGEAWEDVDEREQGRT</sequence>
<dbReference type="Pfam" id="PF06011">
    <property type="entry name" value="TRP"/>
    <property type="match status" value="1"/>
</dbReference>
<gene>
    <name evidence="5" type="ORF">RHTO0S_25e00518g</name>
</gene>
<evidence type="ECO:0000256" key="3">
    <source>
        <dbReference type="SAM" id="SignalP"/>
    </source>
</evidence>
<feature type="compositionally biased region" description="Gly residues" evidence="1">
    <location>
        <begin position="935"/>
        <end position="946"/>
    </location>
</feature>
<evidence type="ECO:0000256" key="1">
    <source>
        <dbReference type="SAM" id="MobiDB-lite"/>
    </source>
</evidence>
<feature type="transmembrane region" description="Helical" evidence="2">
    <location>
        <begin position="616"/>
        <end position="636"/>
    </location>
</feature>
<feature type="compositionally biased region" description="Acidic residues" evidence="1">
    <location>
        <begin position="1206"/>
        <end position="1215"/>
    </location>
</feature>
<protein>
    <submittedName>
        <fullName evidence="5">RHTO0S25e00518g1_1</fullName>
    </submittedName>
</protein>
<organism evidence="5">
    <name type="scientific">Rhodotorula toruloides</name>
    <name type="common">Yeast</name>
    <name type="synonym">Rhodosporidium toruloides</name>
    <dbReference type="NCBI Taxonomy" id="5286"/>
    <lineage>
        <taxon>Eukaryota</taxon>
        <taxon>Fungi</taxon>
        <taxon>Dikarya</taxon>
        <taxon>Basidiomycota</taxon>
        <taxon>Pucciniomycotina</taxon>
        <taxon>Microbotryomycetes</taxon>
        <taxon>Sporidiobolales</taxon>
        <taxon>Sporidiobolaceae</taxon>
        <taxon>Rhodotorula</taxon>
    </lineage>
</organism>
<feature type="region of interest" description="Disordered" evidence="1">
    <location>
        <begin position="1061"/>
        <end position="1221"/>
    </location>
</feature>
<dbReference type="GO" id="GO:0016020">
    <property type="term" value="C:membrane"/>
    <property type="evidence" value="ECO:0007669"/>
    <property type="project" value="TreeGrafter"/>
</dbReference>
<feature type="region of interest" description="Disordered" evidence="1">
    <location>
        <begin position="757"/>
        <end position="806"/>
    </location>
</feature>
<feature type="compositionally biased region" description="Acidic residues" evidence="1">
    <location>
        <begin position="1061"/>
        <end position="1076"/>
    </location>
</feature>
<feature type="region of interest" description="Disordered" evidence="1">
    <location>
        <begin position="929"/>
        <end position="961"/>
    </location>
</feature>
<feature type="transmembrane region" description="Helical" evidence="2">
    <location>
        <begin position="417"/>
        <end position="444"/>
    </location>
</feature>
<dbReference type="AlphaFoldDB" id="A0A061BH42"/>
<dbReference type="EMBL" id="LK052960">
    <property type="protein sequence ID" value="CDR49288.1"/>
    <property type="molecule type" value="Genomic_DNA"/>
</dbReference>
<feature type="transmembrane region" description="Helical" evidence="2">
    <location>
        <begin position="669"/>
        <end position="691"/>
    </location>
</feature>
<feature type="signal peptide" evidence="3">
    <location>
        <begin position="1"/>
        <end position="21"/>
    </location>
</feature>
<feature type="region of interest" description="Disordered" evidence="1">
    <location>
        <begin position="455"/>
        <end position="487"/>
    </location>
</feature>
<feature type="transmembrane region" description="Helical" evidence="2">
    <location>
        <begin position="533"/>
        <end position="550"/>
    </location>
</feature>
<keyword evidence="2" id="KW-0812">Transmembrane</keyword>
<feature type="transmembrane region" description="Helical" evidence="2">
    <location>
        <begin position="643"/>
        <end position="663"/>
    </location>
</feature>
<feature type="compositionally biased region" description="Low complexity" evidence="1">
    <location>
        <begin position="1150"/>
        <end position="1161"/>
    </location>
</feature>
<dbReference type="PANTHER" id="PTHR31145">
    <property type="entry name" value="INTEGRAL MEMBRANE PROTEIN (AFU_ORTHOLOGUE AFUA_7G01610)"/>
    <property type="match status" value="1"/>
</dbReference>
<dbReference type="InterPro" id="IPR010308">
    <property type="entry name" value="TRP_C"/>
</dbReference>
<dbReference type="PANTHER" id="PTHR31145:SF6">
    <property type="entry name" value="INTEGRAL MEMBRANE PROTEIN (AFU_ORTHOLOGUE AFUA_7G01610)"/>
    <property type="match status" value="1"/>
</dbReference>
<accession>A0A061BH42</accession>
<dbReference type="InterPro" id="IPR040241">
    <property type="entry name" value="TRP_Flc/Pkd2-like"/>
</dbReference>
<keyword evidence="2" id="KW-1133">Transmembrane helix</keyword>
<dbReference type="GO" id="GO:0055085">
    <property type="term" value="P:transmembrane transport"/>
    <property type="evidence" value="ECO:0007669"/>
    <property type="project" value="TreeGrafter"/>
</dbReference>
<feature type="domain" description="TRP C-terminal" evidence="4">
    <location>
        <begin position="293"/>
        <end position="728"/>
    </location>
</feature>
<feature type="region of interest" description="Disordered" evidence="1">
    <location>
        <begin position="990"/>
        <end position="1042"/>
    </location>
</feature>
<keyword evidence="2" id="KW-0472">Membrane</keyword>
<feature type="chain" id="PRO_5030001882" evidence="3">
    <location>
        <begin position="22"/>
        <end position="1221"/>
    </location>
</feature>
<evidence type="ECO:0000256" key="2">
    <source>
        <dbReference type="SAM" id="Phobius"/>
    </source>
</evidence>
<dbReference type="OrthoDB" id="5312224at2759"/>
<proteinExistence type="predicted"/>
<evidence type="ECO:0000313" key="5">
    <source>
        <dbReference type="EMBL" id="CDR49288.1"/>
    </source>
</evidence>
<feature type="transmembrane region" description="Helical" evidence="2">
    <location>
        <begin position="703"/>
        <end position="724"/>
    </location>
</feature>
<keyword evidence="3" id="KW-0732">Signal</keyword>
<name>A0A061BH42_RHOTO</name>
<feature type="transmembrane region" description="Helical" evidence="2">
    <location>
        <begin position="220"/>
        <end position="239"/>
    </location>
</feature>
<evidence type="ECO:0000259" key="4">
    <source>
        <dbReference type="Pfam" id="PF06011"/>
    </source>
</evidence>